<proteinExistence type="inferred from homology"/>
<reference evidence="10 11" key="1">
    <citation type="submission" date="2016-10" db="EMBL/GenBank/DDBJ databases">
        <authorList>
            <person name="de Groot N.N."/>
        </authorList>
    </citation>
    <scope>NUCLEOTIDE SEQUENCE [LARGE SCALE GENOMIC DNA]</scope>
    <source>
        <strain evidence="10 11">CGMCC 1.5012</strain>
    </source>
</reference>
<feature type="domain" description="Cation efflux protein transmembrane" evidence="8">
    <location>
        <begin position="32"/>
        <end position="220"/>
    </location>
</feature>
<evidence type="ECO:0000256" key="3">
    <source>
        <dbReference type="ARBA" id="ARBA00022448"/>
    </source>
</evidence>
<dbReference type="SUPFAM" id="SSF161111">
    <property type="entry name" value="Cation efflux protein transmembrane domain-like"/>
    <property type="match status" value="1"/>
</dbReference>
<dbReference type="Gene3D" id="3.30.70.1350">
    <property type="entry name" value="Cation efflux protein, cytoplasmic domain"/>
    <property type="match status" value="1"/>
</dbReference>
<feature type="domain" description="Cation efflux protein cytoplasmic" evidence="9">
    <location>
        <begin position="227"/>
        <end position="303"/>
    </location>
</feature>
<dbReference type="InterPro" id="IPR002524">
    <property type="entry name" value="Cation_efflux"/>
</dbReference>
<gene>
    <name evidence="10" type="ORF">SAMN05192585_10622</name>
</gene>
<protein>
    <submittedName>
        <fullName evidence="10">Cation diffusion facilitator family transporter</fullName>
    </submittedName>
</protein>
<dbReference type="Pfam" id="PF16916">
    <property type="entry name" value="ZT_dimer"/>
    <property type="match status" value="1"/>
</dbReference>
<organism evidence="10 11">
    <name type="scientific">Acetanaerobacterium elongatum</name>
    <dbReference type="NCBI Taxonomy" id="258515"/>
    <lineage>
        <taxon>Bacteria</taxon>
        <taxon>Bacillati</taxon>
        <taxon>Bacillota</taxon>
        <taxon>Clostridia</taxon>
        <taxon>Eubacteriales</taxon>
        <taxon>Oscillospiraceae</taxon>
        <taxon>Acetanaerobacterium</taxon>
    </lineage>
</organism>
<dbReference type="Proteomes" id="UP000199182">
    <property type="component" value="Unassembled WGS sequence"/>
</dbReference>
<dbReference type="InterPro" id="IPR058533">
    <property type="entry name" value="Cation_efflux_TM"/>
</dbReference>
<evidence type="ECO:0000256" key="4">
    <source>
        <dbReference type="ARBA" id="ARBA00022692"/>
    </source>
</evidence>
<feature type="transmembrane region" description="Helical" evidence="7">
    <location>
        <begin position="132"/>
        <end position="152"/>
    </location>
</feature>
<accession>A0A1G9WHQ6</accession>
<dbReference type="GO" id="GO:0016020">
    <property type="term" value="C:membrane"/>
    <property type="evidence" value="ECO:0007669"/>
    <property type="project" value="UniProtKB-SubCell"/>
</dbReference>
<dbReference type="Gene3D" id="1.20.1510.10">
    <property type="entry name" value="Cation efflux protein transmembrane domain"/>
    <property type="match status" value="1"/>
</dbReference>
<dbReference type="OrthoDB" id="9806522at2"/>
<dbReference type="InterPro" id="IPR050291">
    <property type="entry name" value="CDF_Transporter"/>
</dbReference>
<dbReference type="SUPFAM" id="SSF160240">
    <property type="entry name" value="Cation efflux protein cytoplasmic domain-like"/>
    <property type="match status" value="1"/>
</dbReference>
<keyword evidence="5 7" id="KW-1133">Transmembrane helix</keyword>
<dbReference type="PANTHER" id="PTHR43840">
    <property type="entry name" value="MITOCHONDRIAL METAL TRANSPORTER 1-RELATED"/>
    <property type="match status" value="1"/>
</dbReference>
<dbReference type="InterPro" id="IPR027469">
    <property type="entry name" value="Cation_efflux_TMD_sf"/>
</dbReference>
<keyword evidence="11" id="KW-1185">Reference proteome</keyword>
<evidence type="ECO:0000313" key="10">
    <source>
        <dbReference type="EMBL" id="SDM84068.1"/>
    </source>
</evidence>
<evidence type="ECO:0000256" key="1">
    <source>
        <dbReference type="ARBA" id="ARBA00004141"/>
    </source>
</evidence>
<feature type="transmembrane region" description="Helical" evidence="7">
    <location>
        <begin position="95"/>
        <end position="112"/>
    </location>
</feature>
<evidence type="ECO:0000313" key="11">
    <source>
        <dbReference type="Proteomes" id="UP000199182"/>
    </source>
</evidence>
<comment type="subcellular location">
    <subcellularLocation>
        <location evidence="1">Membrane</location>
        <topology evidence="1">Multi-pass membrane protein</topology>
    </subcellularLocation>
</comment>
<dbReference type="NCBIfam" id="TIGR01297">
    <property type="entry name" value="CDF"/>
    <property type="match status" value="1"/>
</dbReference>
<evidence type="ECO:0000259" key="9">
    <source>
        <dbReference type="Pfam" id="PF16916"/>
    </source>
</evidence>
<comment type="similarity">
    <text evidence="2">Belongs to the cation diffusion facilitator (CDF) transporter (TC 2.A.4) family.</text>
</comment>
<keyword evidence="6 7" id="KW-0472">Membrane</keyword>
<evidence type="ECO:0000256" key="6">
    <source>
        <dbReference type="ARBA" id="ARBA00023136"/>
    </source>
</evidence>
<keyword evidence="3" id="KW-0813">Transport</keyword>
<name>A0A1G9WHQ6_9FIRM</name>
<dbReference type="STRING" id="258515.SAMN05192585_10622"/>
<evidence type="ECO:0000256" key="2">
    <source>
        <dbReference type="ARBA" id="ARBA00008114"/>
    </source>
</evidence>
<keyword evidence="4 7" id="KW-0812">Transmembrane</keyword>
<dbReference type="EMBL" id="FNID01000006">
    <property type="protein sequence ID" value="SDM84068.1"/>
    <property type="molecule type" value="Genomic_DNA"/>
</dbReference>
<dbReference type="InterPro" id="IPR036837">
    <property type="entry name" value="Cation_efflux_CTD_sf"/>
</dbReference>
<dbReference type="InterPro" id="IPR027470">
    <property type="entry name" value="Cation_efflux_CTD"/>
</dbReference>
<evidence type="ECO:0000256" key="7">
    <source>
        <dbReference type="SAM" id="Phobius"/>
    </source>
</evidence>
<dbReference type="AlphaFoldDB" id="A0A1G9WHQ6"/>
<sequence>MTNLLIKLFIKNSEDVTNEKVRTRYGMLSGAVGICTNLLLFTGKITAGLLSNSISIIADAINNLSDASSSIITLLGFKLSGKPADKEHPFGHARFEYLSGLAVAIIIMLIGVELGKTSINKIINPESVAFNLLSLCVLIGSMLLKLWQGLFYRKISKKISSTALIASATDSISDVITTGAVLTSALIAHFTGLKLDAFMGLAVAAFILYSGGKLVVETINPILGEAPDNELVEAIEDKIHSYPGVLGIHDLMVHSYGPARIFASVHVEVSASEDIMLSHDLIDNIEREVGQELGIQLVVHLDPIVVDDPQVNELRAFVKGVVSDIDSQVTMHDFRAVQGPTHTNLIFDIVVPSGSKINKDVLVNEIAARIKQRDERLFAVITVDSSYVSVNMPAK</sequence>
<dbReference type="RefSeq" id="WP_092638336.1">
    <property type="nucleotide sequence ID" value="NZ_FNID01000006.1"/>
</dbReference>
<dbReference type="GO" id="GO:0008324">
    <property type="term" value="F:monoatomic cation transmembrane transporter activity"/>
    <property type="evidence" value="ECO:0007669"/>
    <property type="project" value="InterPro"/>
</dbReference>
<dbReference type="Pfam" id="PF01545">
    <property type="entry name" value="Cation_efflux"/>
    <property type="match status" value="1"/>
</dbReference>
<dbReference type="FunFam" id="1.20.1510.10:FF:000006">
    <property type="entry name" value="Divalent cation efflux transporter"/>
    <property type="match status" value="1"/>
</dbReference>
<evidence type="ECO:0000256" key="5">
    <source>
        <dbReference type="ARBA" id="ARBA00022989"/>
    </source>
</evidence>
<evidence type="ECO:0000259" key="8">
    <source>
        <dbReference type="Pfam" id="PF01545"/>
    </source>
</evidence>
<dbReference type="PANTHER" id="PTHR43840:SF50">
    <property type="entry name" value="MANGANESE EFFLUX SYSTEM PROTEIN MNES"/>
    <property type="match status" value="1"/>
</dbReference>